<keyword evidence="12" id="KW-1185">Reference proteome</keyword>
<proteinExistence type="predicted"/>
<comment type="caution">
    <text evidence="11">The sequence shown here is derived from an EMBL/GenBank/DDBJ whole genome shotgun (WGS) entry which is preliminary data.</text>
</comment>
<name>A0ABX1K1R1_9CELL</name>
<dbReference type="Pfam" id="PF00528">
    <property type="entry name" value="BPD_transp_1"/>
    <property type="match status" value="1"/>
</dbReference>
<evidence type="ECO:0000256" key="9">
    <source>
        <dbReference type="SAM" id="Phobius"/>
    </source>
</evidence>
<comment type="function">
    <text evidence="8">Part of the ABC transporter complex CysAWTP (TC 3.A.1.6.1) involved in sulfate/thiosulfate import. Probably responsible for the translocation of the substrate across the membrane.</text>
</comment>
<evidence type="ECO:0000313" key="11">
    <source>
        <dbReference type="EMBL" id="NKY40202.1"/>
    </source>
</evidence>
<keyword evidence="3" id="KW-0813">Transport</keyword>
<reference evidence="11 12" key="1">
    <citation type="submission" date="2020-04" db="EMBL/GenBank/DDBJ databases">
        <title>MicrobeNet Type strains.</title>
        <authorList>
            <person name="Nicholson A.C."/>
        </authorList>
    </citation>
    <scope>NUCLEOTIDE SEQUENCE [LARGE SCALE GENOMIC DNA]</scope>
    <source>
        <strain evidence="11 12">ATCC BAA-787</strain>
    </source>
</reference>
<dbReference type="Proteomes" id="UP000777774">
    <property type="component" value="Unassembled WGS sequence"/>
</dbReference>
<dbReference type="PANTHER" id="PTHR30406">
    <property type="entry name" value="SULFATE TRANSPORT SYSTEM PERMEASE PROTEIN"/>
    <property type="match status" value="1"/>
</dbReference>
<dbReference type="PANTHER" id="PTHR30406:SF1">
    <property type="entry name" value="SULFATE TRANSPORT SYSTEM PERMEASE PROTEIN CYSW"/>
    <property type="match status" value="1"/>
</dbReference>
<keyword evidence="6" id="KW-0764">Sulfate transport</keyword>
<evidence type="ECO:0000256" key="7">
    <source>
        <dbReference type="ARBA" id="ARBA00023136"/>
    </source>
</evidence>
<dbReference type="SUPFAM" id="SSF161098">
    <property type="entry name" value="MetI-like"/>
    <property type="match status" value="1"/>
</dbReference>
<dbReference type="PROSITE" id="PS50928">
    <property type="entry name" value="ABC_TM1"/>
    <property type="match status" value="1"/>
</dbReference>
<dbReference type="NCBIfam" id="TIGR00969">
    <property type="entry name" value="3a0106s02"/>
    <property type="match status" value="1"/>
</dbReference>
<evidence type="ECO:0000256" key="1">
    <source>
        <dbReference type="ARBA" id="ARBA00004141"/>
    </source>
</evidence>
<evidence type="ECO:0000256" key="6">
    <source>
        <dbReference type="ARBA" id="ARBA00023032"/>
    </source>
</evidence>
<feature type="transmembrane region" description="Helical" evidence="9">
    <location>
        <begin position="12"/>
        <end position="35"/>
    </location>
</feature>
<feature type="transmembrane region" description="Helical" evidence="9">
    <location>
        <begin position="187"/>
        <end position="205"/>
    </location>
</feature>
<evidence type="ECO:0000256" key="8">
    <source>
        <dbReference type="ARBA" id="ARBA00025323"/>
    </source>
</evidence>
<accession>A0ABX1K1R1</accession>
<dbReference type="EMBL" id="JAAXOY010000296">
    <property type="protein sequence ID" value="NKY40202.1"/>
    <property type="molecule type" value="Genomic_DNA"/>
</dbReference>
<keyword evidence="4 9" id="KW-0812">Transmembrane</keyword>
<dbReference type="InterPro" id="IPR005667">
    <property type="entry name" value="Sulph_transpt2"/>
</dbReference>
<dbReference type="Gene3D" id="1.10.3720.10">
    <property type="entry name" value="MetI-like"/>
    <property type="match status" value="1"/>
</dbReference>
<evidence type="ECO:0000256" key="3">
    <source>
        <dbReference type="ARBA" id="ARBA00022448"/>
    </source>
</evidence>
<dbReference type="RefSeq" id="WP_168679184.1">
    <property type="nucleotide sequence ID" value="NZ_JAAXOY010000296.1"/>
</dbReference>
<feature type="transmembrane region" description="Helical" evidence="9">
    <location>
        <begin position="127"/>
        <end position="151"/>
    </location>
</feature>
<gene>
    <name evidence="11" type="ORF">HGA02_11875</name>
</gene>
<protein>
    <submittedName>
        <fullName evidence="11">Sulfate ABC transporter permease subunit</fullName>
    </submittedName>
</protein>
<evidence type="ECO:0000256" key="2">
    <source>
        <dbReference type="ARBA" id="ARBA00011779"/>
    </source>
</evidence>
<evidence type="ECO:0000313" key="12">
    <source>
        <dbReference type="Proteomes" id="UP000777774"/>
    </source>
</evidence>
<keyword evidence="7 9" id="KW-0472">Membrane</keyword>
<dbReference type="CDD" id="cd06261">
    <property type="entry name" value="TM_PBP2"/>
    <property type="match status" value="1"/>
</dbReference>
<feature type="transmembrane region" description="Helical" evidence="9">
    <location>
        <begin position="93"/>
        <end position="115"/>
    </location>
</feature>
<comment type="subunit">
    <text evidence="2">The complex is composed of two ATP-binding proteins (CysA), two transmembrane proteins (CysT and CysW) and a solute-binding protein (CysP).</text>
</comment>
<organism evidence="11 12">
    <name type="scientific">Cellulomonas septica</name>
    <dbReference type="NCBI Taxonomy" id="285080"/>
    <lineage>
        <taxon>Bacteria</taxon>
        <taxon>Bacillati</taxon>
        <taxon>Actinomycetota</taxon>
        <taxon>Actinomycetes</taxon>
        <taxon>Micrococcales</taxon>
        <taxon>Cellulomonadaceae</taxon>
        <taxon>Cellulomonas</taxon>
    </lineage>
</organism>
<evidence type="ECO:0000259" key="10">
    <source>
        <dbReference type="PROSITE" id="PS50928"/>
    </source>
</evidence>
<feature type="domain" description="ABC transmembrane type-1" evidence="10">
    <location>
        <begin position="55"/>
        <end position="261"/>
    </location>
</feature>
<dbReference type="InterPro" id="IPR035906">
    <property type="entry name" value="MetI-like_sf"/>
</dbReference>
<feature type="transmembrane region" description="Helical" evidence="9">
    <location>
        <begin position="242"/>
        <end position="264"/>
    </location>
</feature>
<comment type="subcellular location">
    <subcellularLocation>
        <location evidence="1">Membrane</location>
        <topology evidence="1">Multi-pass membrane protein</topology>
    </subcellularLocation>
</comment>
<evidence type="ECO:0000256" key="5">
    <source>
        <dbReference type="ARBA" id="ARBA00022989"/>
    </source>
</evidence>
<evidence type="ECO:0000256" key="4">
    <source>
        <dbReference type="ARBA" id="ARBA00022692"/>
    </source>
</evidence>
<feature type="transmembrane region" description="Helical" evidence="9">
    <location>
        <begin position="55"/>
        <end position="81"/>
    </location>
</feature>
<dbReference type="InterPro" id="IPR000515">
    <property type="entry name" value="MetI-like"/>
</dbReference>
<keyword evidence="5 9" id="KW-1133">Transmembrane helix</keyword>
<sequence>MRRRYGFYAARLSGAVVAVAGLVALPVLTVVRYTFADGLVPVLDVLTSPDFVAAARLTLVVAGLATVLNTVFGVGIGILLARYEFPGRRLLNAVIDLPVSISPIVVGVALILVYGTNGWFGPALEQAGFQVIFAVPGMVLATVIVSLPLVVREVVPTLEEAGVEQEQAAQSLGAGAWARLRRITLPTIKWALAYGVVLSLARSLGEFGAVRVVSGSVAGQSQTLTLFVNDAYQEFGPDAQRAAFAAAFVLMLVAVLFIVVITLLRPKEKR</sequence>